<dbReference type="EMBL" id="LZFO01000015">
    <property type="protein sequence ID" value="OFI06135.1"/>
    <property type="molecule type" value="Genomic_DNA"/>
</dbReference>
<dbReference type="Proteomes" id="UP000175744">
    <property type="component" value="Unassembled WGS sequence"/>
</dbReference>
<sequence>MKTVIVDYRTSNVEIENLKKLGCKILLCPAFKNLYNAICGHPDIQIQVLEKNKLIVHKDIDINFLHLIKSQNVNVIFSKNNLESKYPKDIILNAVNTDNFFMHNLKYTDNSILTNLKNKKLLNVNQGYTKCSTAIVKNNAFMTSDLGIANALNKEGMDVLLLPPGDILLPGLNYGFIGGCCGLIEENLMAFFGNLDYYIYKKDVIDFLKKHNVEPFFLKKGKLIDRGSILNI</sequence>
<organism evidence="2 3">
    <name type="scientific">Clostridium acetireducens DSM 10703</name>
    <dbReference type="NCBI Taxonomy" id="1121290"/>
    <lineage>
        <taxon>Bacteria</taxon>
        <taxon>Bacillati</taxon>
        <taxon>Bacillota</taxon>
        <taxon>Clostridia</taxon>
        <taxon>Eubacteriales</taxon>
        <taxon>Clostridiaceae</taxon>
        <taxon>Clostridium</taxon>
    </lineage>
</organism>
<proteinExistence type="predicted"/>
<dbReference type="OrthoDB" id="1753686at2"/>
<keyword evidence="3" id="KW-1185">Reference proteome</keyword>
<evidence type="ECO:0000313" key="3">
    <source>
        <dbReference type="Proteomes" id="UP000175744"/>
    </source>
</evidence>
<reference evidence="2 3" key="1">
    <citation type="submission" date="2016-06" db="EMBL/GenBank/DDBJ databases">
        <title>Genome sequence of Clostridium acetireducens DSM 10703.</title>
        <authorList>
            <person name="Poehlein A."/>
            <person name="Fluechter S."/>
            <person name="Duerre P."/>
            <person name="Daniel R."/>
        </authorList>
    </citation>
    <scope>NUCLEOTIDE SEQUENCE [LARGE SCALE GENOMIC DNA]</scope>
    <source>
        <strain evidence="2 3">DSM 10703</strain>
    </source>
</reference>
<accession>A0A1E8EYU8</accession>
<feature type="domain" description="DUF6873" evidence="1">
    <location>
        <begin position="5"/>
        <end position="230"/>
    </location>
</feature>
<dbReference type="Pfam" id="PF21778">
    <property type="entry name" value="DUF6873"/>
    <property type="match status" value="1"/>
</dbReference>
<dbReference type="PATRIC" id="fig|1121290.3.peg.1262"/>
<name>A0A1E8EYU8_9CLOT</name>
<dbReference type="STRING" id="1121290.CLAOCE_12830"/>
<dbReference type="InterPro" id="IPR049238">
    <property type="entry name" value="DUF6873"/>
</dbReference>
<dbReference type="RefSeq" id="WP_070110275.1">
    <property type="nucleotide sequence ID" value="NZ_LZFO01000015.1"/>
</dbReference>
<comment type="caution">
    <text evidence="2">The sequence shown here is derived from an EMBL/GenBank/DDBJ whole genome shotgun (WGS) entry which is preliminary data.</text>
</comment>
<evidence type="ECO:0000313" key="2">
    <source>
        <dbReference type="EMBL" id="OFI06135.1"/>
    </source>
</evidence>
<dbReference type="AlphaFoldDB" id="A0A1E8EYU8"/>
<gene>
    <name evidence="2" type="ORF">CLOACE_12830</name>
</gene>
<protein>
    <recommendedName>
        <fullName evidence="1">DUF6873 domain-containing protein</fullName>
    </recommendedName>
</protein>
<evidence type="ECO:0000259" key="1">
    <source>
        <dbReference type="Pfam" id="PF21778"/>
    </source>
</evidence>